<dbReference type="Proteomes" id="UP001652660">
    <property type="component" value="Chromosome 3c"/>
</dbReference>
<dbReference type="PANTHER" id="PTHR10492">
    <property type="match status" value="1"/>
</dbReference>
<dbReference type="PANTHER" id="PTHR10492:SF57">
    <property type="entry name" value="ATP-DEPENDENT DNA HELICASE"/>
    <property type="match status" value="1"/>
</dbReference>
<dbReference type="InterPro" id="IPR025476">
    <property type="entry name" value="Helitron_helicase-like"/>
</dbReference>
<gene>
    <name evidence="3" type="primary">LOC113736001</name>
</gene>
<accession>A0A6P6WTH8</accession>
<reference evidence="2" key="1">
    <citation type="journal article" date="2025" name="Foods">
        <title>Unveiling the Microbial Signatures of Arabica Coffee Cherries: Insights into Ripeness Specific Diversity, Functional Traits, and Implications for Quality and Safety.</title>
        <authorList>
            <consortium name="RefSeq"/>
            <person name="Tenea G.N."/>
            <person name="Cifuentes V."/>
            <person name="Reyes P."/>
            <person name="Cevallos-Vallejos M."/>
        </authorList>
    </citation>
    <scope>NUCLEOTIDE SEQUENCE [LARGE SCALE GENOMIC DNA]</scope>
</reference>
<dbReference type="AlphaFoldDB" id="A0A6P6WTH8"/>
<dbReference type="GeneID" id="113736001"/>
<proteinExistence type="predicted"/>
<keyword evidence="2" id="KW-1185">Reference proteome</keyword>
<protein>
    <recommendedName>
        <fullName evidence="1">Helitron helicase-like domain-containing protein</fullName>
    </recommendedName>
</protein>
<evidence type="ECO:0000313" key="3">
    <source>
        <dbReference type="RefSeq" id="XP_027118758.1"/>
    </source>
</evidence>
<dbReference type="RefSeq" id="XP_027118758.1">
    <property type="nucleotide sequence ID" value="XM_027262957.1"/>
</dbReference>
<evidence type="ECO:0000313" key="2">
    <source>
        <dbReference type="Proteomes" id="UP001652660"/>
    </source>
</evidence>
<organism evidence="2 3">
    <name type="scientific">Coffea arabica</name>
    <name type="common">Arabian coffee</name>
    <dbReference type="NCBI Taxonomy" id="13443"/>
    <lineage>
        <taxon>Eukaryota</taxon>
        <taxon>Viridiplantae</taxon>
        <taxon>Streptophyta</taxon>
        <taxon>Embryophyta</taxon>
        <taxon>Tracheophyta</taxon>
        <taxon>Spermatophyta</taxon>
        <taxon>Magnoliopsida</taxon>
        <taxon>eudicotyledons</taxon>
        <taxon>Gunneridae</taxon>
        <taxon>Pentapetalae</taxon>
        <taxon>asterids</taxon>
        <taxon>lamiids</taxon>
        <taxon>Gentianales</taxon>
        <taxon>Rubiaceae</taxon>
        <taxon>Ixoroideae</taxon>
        <taxon>Gardenieae complex</taxon>
        <taxon>Bertiereae - Coffeeae clade</taxon>
        <taxon>Coffeeae</taxon>
        <taxon>Coffea</taxon>
    </lineage>
</organism>
<reference evidence="3" key="2">
    <citation type="submission" date="2025-08" db="UniProtKB">
        <authorList>
            <consortium name="RefSeq"/>
        </authorList>
    </citation>
    <scope>IDENTIFICATION</scope>
    <source>
        <tissue evidence="3">Leaves</tissue>
    </source>
</reference>
<evidence type="ECO:0000259" key="1">
    <source>
        <dbReference type="Pfam" id="PF14214"/>
    </source>
</evidence>
<sequence length="254" mass="29484">MDTVIGGETSASNIGKRIILPASFIGGPRDMRRRYMDAMSLVQWYGKLDIFLTMTCNPSWPEIKKHLADEDEIQNRPNLVSRVFRAKIEQLKDDLFKKNLFGEVAAYTYVIEFQKRGLPHAHFLIILKQRSKMFSPEAYDRIVSAELPDPKESPYLHSLVLKHMVHGPCGLLNLNSPCMRQNRKCRNNYPKDFSAYTKHGRNSYPIYRRRNDGRSVIIRNYTLDNRWIVPYNAYLLAKFDCHINVKICSGIEAV</sequence>
<dbReference type="OrthoDB" id="1930928at2759"/>
<name>A0A6P6WTH8_COFAR</name>
<dbReference type="Pfam" id="PF14214">
    <property type="entry name" value="Helitron_like_N"/>
    <property type="match status" value="1"/>
</dbReference>
<feature type="domain" description="Helitron helicase-like" evidence="1">
    <location>
        <begin position="10"/>
        <end position="125"/>
    </location>
</feature>